<dbReference type="SMART" id="SM00646">
    <property type="entry name" value="Ami_3"/>
    <property type="match status" value="1"/>
</dbReference>
<dbReference type="Gene3D" id="3.40.630.40">
    <property type="entry name" value="Zn-dependent exopeptidases"/>
    <property type="match status" value="1"/>
</dbReference>
<dbReference type="CDD" id="cd02696">
    <property type="entry name" value="MurNAc-LAA"/>
    <property type="match status" value="1"/>
</dbReference>
<dbReference type="RefSeq" id="WP_232189051.1">
    <property type="nucleotide sequence ID" value="NZ_JAIOAP010000017.1"/>
</dbReference>
<evidence type="ECO:0000313" key="4">
    <source>
        <dbReference type="EMBL" id="MEQ4485963.1"/>
    </source>
</evidence>
<proteinExistence type="predicted"/>
<dbReference type="PANTHER" id="PTHR30404">
    <property type="entry name" value="N-ACETYLMURAMOYL-L-ALANINE AMIDASE"/>
    <property type="match status" value="1"/>
</dbReference>
<protein>
    <submittedName>
        <fullName evidence="4">N-acetylmuramoyl-L-alanine amidase</fullName>
        <ecNumber evidence="4">3.5.1.28</ecNumber>
    </submittedName>
</protein>
<evidence type="ECO:0000259" key="3">
    <source>
        <dbReference type="SMART" id="SM00646"/>
    </source>
</evidence>
<dbReference type="Pfam" id="PF01520">
    <property type="entry name" value="Amidase_3"/>
    <property type="match status" value="1"/>
</dbReference>
<organism evidence="4 5">
    <name type="scientific">Cohnella silvisoli</name>
    <dbReference type="NCBI Taxonomy" id="2873699"/>
    <lineage>
        <taxon>Bacteria</taxon>
        <taxon>Bacillati</taxon>
        <taxon>Bacillota</taxon>
        <taxon>Bacilli</taxon>
        <taxon>Bacillales</taxon>
        <taxon>Paenibacillaceae</taxon>
        <taxon>Cohnella</taxon>
    </lineage>
</organism>
<dbReference type="InterPro" id="IPR002508">
    <property type="entry name" value="MurNAc-LAA_cat"/>
</dbReference>
<keyword evidence="2" id="KW-0472">Membrane</keyword>
<dbReference type="EMBL" id="JASKHM010000018">
    <property type="protein sequence ID" value="MEQ4485963.1"/>
    <property type="molecule type" value="Genomic_DNA"/>
</dbReference>
<dbReference type="SUPFAM" id="SSF53187">
    <property type="entry name" value="Zn-dependent exopeptidases"/>
    <property type="match status" value="1"/>
</dbReference>
<reference evidence="4 5" key="1">
    <citation type="journal article" date="2023" name="Genome Announc.">
        <title>Pan-Genome Analyses of the Genus Cohnella and Proposal of the Novel Species Cohnella silvisoli sp. nov., Isolated from Forest Soil.</title>
        <authorList>
            <person name="Wang C."/>
            <person name="Mao L."/>
            <person name="Bao G."/>
            <person name="Zhu H."/>
        </authorList>
    </citation>
    <scope>NUCLEOTIDE SEQUENCE [LARGE SCALE GENOMIC DNA]</scope>
    <source>
        <strain evidence="4 5">NL03-T5-1</strain>
    </source>
</reference>
<evidence type="ECO:0000256" key="1">
    <source>
        <dbReference type="ARBA" id="ARBA00022801"/>
    </source>
</evidence>
<keyword evidence="2" id="KW-1133">Transmembrane helix</keyword>
<gene>
    <name evidence="4" type="ORF">QJS35_26645</name>
</gene>
<dbReference type="Proteomes" id="UP001493487">
    <property type="component" value="Unassembled WGS sequence"/>
</dbReference>
<evidence type="ECO:0000256" key="2">
    <source>
        <dbReference type="SAM" id="Phobius"/>
    </source>
</evidence>
<keyword evidence="2" id="KW-0812">Transmembrane</keyword>
<keyword evidence="1 4" id="KW-0378">Hydrolase</keyword>
<name>A0ABV1L1U1_9BACL</name>
<accession>A0ABV1L1U1</accession>
<keyword evidence="5" id="KW-1185">Reference proteome</keyword>
<feature type="domain" description="MurNAc-LAA" evidence="3">
    <location>
        <begin position="129"/>
        <end position="237"/>
    </location>
</feature>
<feature type="transmembrane region" description="Helical" evidence="2">
    <location>
        <begin position="12"/>
        <end position="31"/>
    </location>
</feature>
<dbReference type="PANTHER" id="PTHR30404:SF0">
    <property type="entry name" value="N-ACETYLMURAMOYL-L-ALANINE AMIDASE AMIC"/>
    <property type="match status" value="1"/>
</dbReference>
<dbReference type="GO" id="GO:0008745">
    <property type="term" value="F:N-acetylmuramoyl-L-alanine amidase activity"/>
    <property type="evidence" value="ECO:0007669"/>
    <property type="project" value="UniProtKB-EC"/>
</dbReference>
<sequence length="246" mass="27589">MKRISRKQPQSRQATFMIIVIVLMGLVWSIYELSSSQISANRIKPSEDPTVSQNKNTATPQEGLQRYKIVIDAGHGGKDPGAEGASGNREQVYTLSLSEKVYDLLQQDPMFEAHMTRTDNAFVELEDRAQIANDLNADAFVSIHGNTYKDPEVSGTETYYYADASFEFARKVHEQLAEATGFKDRGVKKEGWKVLTSSNNLAILLEVGFLTNLNDETNMLSDTHQNRTAEAIVNGIRKYFTDRDGR</sequence>
<evidence type="ECO:0000313" key="5">
    <source>
        <dbReference type="Proteomes" id="UP001493487"/>
    </source>
</evidence>
<dbReference type="EC" id="3.5.1.28" evidence="4"/>
<dbReference type="InterPro" id="IPR050695">
    <property type="entry name" value="N-acetylmuramoyl_amidase_3"/>
</dbReference>
<comment type="caution">
    <text evidence="4">The sequence shown here is derived from an EMBL/GenBank/DDBJ whole genome shotgun (WGS) entry which is preliminary data.</text>
</comment>